<protein>
    <submittedName>
        <fullName evidence="4">Uncharacterized protein</fullName>
    </submittedName>
</protein>
<dbReference type="EMBL" id="LK932400">
    <property type="protein sequence ID" value="CDS86980.1"/>
    <property type="molecule type" value="Genomic_DNA"/>
</dbReference>
<accession>A0A069AVG2</accession>
<dbReference type="AlphaFoldDB" id="A0A069AVG2"/>
<evidence type="ECO:0000313" key="4">
    <source>
        <dbReference type="EMBL" id="CDT81950.1"/>
    </source>
</evidence>
<sequence length="150" mass="18008">MFLNLYTKKDFNEIKAEYEIAISRIEELKDKCSRKEKIISDLENKNAALHTEKMSLKIRYENEQNIKKGMEAGAEILREEIEKLKEENEILKKTIETFNNKIKEIELKFKKTLNDKITRLEAIKARTKRFRKKKKIEKIIEELELKSFLE</sequence>
<dbReference type="EMBL" id="LK933537">
    <property type="protein sequence ID" value="CDT81950.1"/>
    <property type="molecule type" value="Genomic_DNA"/>
</dbReference>
<organism evidence="4">
    <name type="scientific">Clostridioides difficile</name>
    <name type="common">Peptoclostridium difficile</name>
    <dbReference type="NCBI Taxonomy" id="1496"/>
    <lineage>
        <taxon>Bacteria</taxon>
        <taxon>Bacillati</taxon>
        <taxon>Bacillota</taxon>
        <taxon>Clostridia</taxon>
        <taxon>Peptostreptococcales</taxon>
        <taxon>Peptostreptococcaceae</taxon>
        <taxon>Clostridioides</taxon>
    </lineage>
</organism>
<dbReference type="RefSeq" id="WP_021366640.1">
    <property type="nucleotide sequence ID" value="NZ_BBYB01000069.1"/>
</dbReference>
<proteinExistence type="predicted"/>
<reference evidence="4" key="1">
    <citation type="submission" date="2014-07" db="EMBL/GenBank/DDBJ databases">
        <authorList>
            <person name="Monot Marc"/>
        </authorList>
    </citation>
    <scope>NUCLEOTIDE SEQUENCE</scope>
    <source>
        <strain evidence="4">7032989</strain>
        <strain evidence="2">7032994</strain>
    </source>
</reference>
<evidence type="ECO:0000256" key="1">
    <source>
        <dbReference type="SAM" id="Coils"/>
    </source>
</evidence>
<name>A0A069AVG2_CLODI</name>
<evidence type="ECO:0000313" key="2">
    <source>
        <dbReference type="EMBL" id="CDS86980.1"/>
    </source>
</evidence>
<gene>
    <name evidence="4" type="ORF">BN1095_920026</name>
    <name evidence="3" type="ORF">BN1096_610125</name>
    <name evidence="2" type="ORF">BN1097_610074</name>
</gene>
<feature type="coiled-coil region" evidence="1">
    <location>
        <begin position="11"/>
        <end position="115"/>
    </location>
</feature>
<evidence type="ECO:0000313" key="3">
    <source>
        <dbReference type="EMBL" id="CDS87314.1"/>
    </source>
</evidence>
<dbReference type="EMBL" id="LK932515">
    <property type="protein sequence ID" value="CDS87314.1"/>
    <property type="molecule type" value="Genomic_DNA"/>
</dbReference>
<keyword evidence="1" id="KW-0175">Coiled coil</keyword>